<feature type="region of interest" description="Disordered" evidence="1">
    <location>
        <begin position="34"/>
        <end position="182"/>
    </location>
</feature>
<dbReference type="AlphaFoldDB" id="A0A645AH87"/>
<evidence type="ECO:0000313" key="3">
    <source>
        <dbReference type="EMBL" id="MPM52306.1"/>
    </source>
</evidence>
<dbReference type="InterPro" id="IPR046680">
    <property type="entry name" value="DUF6550"/>
</dbReference>
<name>A0A645AH87_9ZZZZ</name>
<gene>
    <name evidence="3" type="ORF">SDC9_99065</name>
</gene>
<feature type="compositionally biased region" description="Polar residues" evidence="1">
    <location>
        <begin position="43"/>
        <end position="56"/>
    </location>
</feature>
<feature type="transmembrane region" description="Helical" evidence="2">
    <location>
        <begin position="12"/>
        <end position="33"/>
    </location>
</feature>
<keyword evidence="2" id="KW-0472">Membrane</keyword>
<dbReference type="EMBL" id="VSSQ01013804">
    <property type="protein sequence ID" value="MPM52306.1"/>
    <property type="molecule type" value="Genomic_DNA"/>
</dbReference>
<sequence length="182" mass="18675">MKNMSDKNKRRLVVGVSLAACAILVVLIGSRFMTEPQTDDPIPSQSSEPSDVTVDTDTAEKSEVVVSAPDISGTSGTDSSIPAGGGDDSGTEQTIQSDVTKPEYSDEQLTNPSQKPNGESATTPTPSSGNTDTSPSKGTPSNDSRKSSGGLPGFDNVPNLGENQGGTIDGDGDINKQVGIMD</sequence>
<dbReference type="Pfam" id="PF20187">
    <property type="entry name" value="DUF6550"/>
    <property type="match status" value="1"/>
</dbReference>
<evidence type="ECO:0000256" key="1">
    <source>
        <dbReference type="SAM" id="MobiDB-lite"/>
    </source>
</evidence>
<evidence type="ECO:0000256" key="2">
    <source>
        <dbReference type="SAM" id="Phobius"/>
    </source>
</evidence>
<keyword evidence="2" id="KW-1133">Transmembrane helix</keyword>
<organism evidence="3">
    <name type="scientific">bioreactor metagenome</name>
    <dbReference type="NCBI Taxonomy" id="1076179"/>
    <lineage>
        <taxon>unclassified sequences</taxon>
        <taxon>metagenomes</taxon>
        <taxon>ecological metagenomes</taxon>
    </lineage>
</organism>
<protein>
    <submittedName>
        <fullName evidence="3">Uncharacterized protein</fullName>
    </submittedName>
</protein>
<reference evidence="3" key="1">
    <citation type="submission" date="2019-08" db="EMBL/GenBank/DDBJ databases">
        <authorList>
            <person name="Kucharzyk K."/>
            <person name="Murdoch R.W."/>
            <person name="Higgins S."/>
            <person name="Loffler F."/>
        </authorList>
    </citation>
    <scope>NUCLEOTIDE SEQUENCE</scope>
</reference>
<keyword evidence="2" id="KW-0812">Transmembrane</keyword>
<proteinExistence type="predicted"/>
<feature type="compositionally biased region" description="Polar residues" evidence="1">
    <location>
        <begin position="107"/>
        <end position="142"/>
    </location>
</feature>
<accession>A0A645AH87</accession>
<comment type="caution">
    <text evidence="3">The sequence shown here is derived from an EMBL/GenBank/DDBJ whole genome shotgun (WGS) entry which is preliminary data.</text>
</comment>